<organism evidence="5 6">
    <name type="scientific">Rubroshorea leprosula</name>
    <dbReference type="NCBI Taxonomy" id="152421"/>
    <lineage>
        <taxon>Eukaryota</taxon>
        <taxon>Viridiplantae</taxon>
        <taxon>Streptophyta</taxon>
        <taxon>Embryophyta</taxon>
        <taxon>Tracheophyta</taxon>
        <taxon>Spermatophyta</taxon>
        <taxon>Magnoliopsida</taxon>
        <taxon>eudicotyledons</taxon>
        <taxon>Gunneridae</taxon>
        <taxon>Pentapetalae</taxon>
        <taxon>rosids</taxon>
        <taxon>malvids</taxon>
        <taxon>Malvales</taxon>
        <taxon>Dipterocarpaceae</taxon>
        <taxon>Rubroshorea</taxon>
    </lineage>
</organism>
<dbReference type="Proteomes" id="UP001054252">
    <property type="component" value="Unassembled WGS sequence"/>
</dbReference>
<dbReference type="SMART" id="SM00297">
    <property type="entry name" value="BROMO"/>
    <property type="match status" value="1"/>
</dbReference>
<dbReference type="PROSITE" id="PS00633">
    <property type="entry name" value="BROMODOMAIN_1"/>
    <property type="match status" value="1"/>
</dbReference>
<evidence type="ECO:0000313" key="5">
    <source>
        <dbReference type="EMBL" id="GKV32149.1"/>
    </source>
</evidence>
<dbReference type="InterPro" id="IPR036427">
    <property type="entry name" value="Bromodomain-like_sf"/>
</dbReference>
<name>A0AAV5L4L6_9ROSI</name>
<dbReference type="AlphaFoldDB" id="A0AAV5L4L6"/>
<gene>
    <name evidence="5" type="ORF">SLEP1_g40775</name>
</gene>
<dbReference type="PANTHER" id="PTHR47809:SF2">
    <property type="entry name" value="DNA-BINDING BROMODOMAIN-CONTAINING PROTEIN"/>
    <property type="match status" value="1"/>
</dbReference>
<evidence type="ECO:0000259" key="4">
    <source>
        <dbReference type="PROSITE" id="PS50014"/>
    </source>
</evidence>
<dbReference type="SUPFAM" id="SSF47370">
    <property type="entry name" value="Bromodomain"/>
    <property type="match status" value="1"/>
</dbReference>
<feature type="region of interest" description="Disordered" evidence="3">
    <location>
        <begin position="1"/>
        <end position="73"/>
    </location>
</feature>
<dbReference type="Pfam" id="PF00439">
    <property type="entry name" value="Bromodomain"/>
    <property type="match status" value="1"/>
</dbReference>
<feature type="compositionally biased region" description="Basic residues" evidence="3">
    <location>
        <begin position="1"/>
        <end position="12"/>
    </location>
</feature>
<feature type="compositionally biased region" description="Polar residues" evidence="3">
    <location>
        <begin position="317"/>
        <end position="326"/>
    </location>
</feature>
<feature type="compositionally biased region" description="Basic and acidic residues" evidence="3">
    <location>
        <begin position="481"/>
        <end position="508"/>
    </location>
</feature>
<dbReference type="InterPro" id="IPR018359">
    <property type="entry name" value="Bromodomain_CS"/>
</dbReference>
<feature type="region of interest" description="Disordered" evidence="3">
    <location>
        <begin position="89"/>
        <end position="108"/>
    </location>
</feature>
<proteinExistence type="predicted"/>
<evidence type="ECO:0000256" key="1">
    <source>
        <dbReference type="ARBA" id="ARBA00023117"/>
    </source>
</evidence>
<dbReference type="InterPro" id="IPR001487">
    <property type="entry name" value="Bromodomain"/>
</dbReference>
<accession>A0AAV5L4L6</accession>
<evidence type="ECO:0000313" key="6">
    <source>
        <dbReference type="Proteomes" id="UP001054252"/>
    </source>
</evidence>
<sequence length="564" mass="62322">MKRKRGHKKGSKQKAPATTAPSEAVVNVVSEEDDSGQDETESGMEVGTPSSTGTDQPLVNLVNIKSDGPAGKALGNLVGRVKVKLKTPRALDSDVPSHSDTEKGSPKVGLERQDMVTKKVEDSGNLAGERKMAFSGIVYRKSGKIKIKSSMKLGDSSVDKGGAAVLAQGETSLLKEQKVTNQDSRYNKQELGSAMAVIKKVMKMEAAAPFNEPVDPEALGIPDYLDIIDTPMDFGTICSNLEKGDKYMNSEDVFKDVQYIWDNCCKYNNKGDAIMDLMKRVKKNFMKYWSAASLYSEQSRGTNGAENLEVEDGAQGKAQTKASQSKIKNKKHGRRHKSDCLCAVCVLKRRKREREANARLAKGQSGVQELKQEESSPVESPGNEDSSLNNGESADLDEDAEVEDKREKVKAEANEQQYSPMEESHGEEEEEDENEDNEIRILGKDEGERKQLSQLGSSLAEEPSRQSQPEIVDKSAAVAQSEKESTLVKHEEQSEKRHKESQERQDKAKMLNSFYHENPVLLNLCETLFPNNQNSVWRGPHSIFQHQGSSQTSSIQAAIETFMK</sequence>
<feature type="compositionally biased region" description="Basic and acidic residues" evidence="3">
    <location>
        <begin position="437"/>
        <end position="451"/>
    </location>
</feature>
<reference evidence="5 6" key="1">
    <citation type="journal article" date="2021" name="Commun. Biol.">
        <title>The genome of Shorea leprosula (Dipterocarpaceae) highlights the ecological relevance of drought in aseasonal tropical rainforests.</title>
        <authorList>
            <person name="Ng K.K.S."/>
            <person name="Kobayashi M.J."/>
            <person name="Fawcett J.A."/>
            <person name="Hatakeyama M."/>
            <person name="Paape T."/>
            <person name="Ng C.H."/>
            <person name="Ang C.C."/>
            <person name="Tnah L.H."/>
            <person name="Lee C.T."/>
            <person name="Nishiyama T."/>
            <person name="Sese J."/>
            <person name="O'Brien M.J."/>
            <person name="Copetti D."/>
            <person name="Mohd Noor M.I."/>
            <person name="Ong R.C."/>
            <person name="Putra M."/>
            <person name="Sireger I.Z."/>
            <person name="Indrioko S."/>
            <person name="Kosugi Y."/>
            <person name="Izuno A."/>
            <person name="Isagi Y."/>
            <person name="Lee S.L."/>
            <person name="Shimizu K.K."/>
        </authorList>
    </citation>
    <scope>NUCLEOTIDE SEQUENCE [LARGE SCALE GENOMIC DNA]</scope>
    <source>
        <strain evidence="5">214</strain>
    </source>
</reference>
<feature type="compositionally biased region" description="Acidic residues" evidence="3">
    <location>
        <begin position="30"/>
        <end position="42"/>
    </location>
</feature>
<feature type="compositionally biased region" description="Polar residues" evidence="3">
    <location>
        <begin position="375"/>
        <end position="392"/>
    </location>
</feature>
<dbReference type="Gene3D" id="1.20.920.10">
    <property type="entry name" value="Bromodomain-like"/>
    <property type="match status" value="1"/>
</dbReference>
<keyword evidence="6" id="KW-1185">Reference proteome</keyword>
<feature type="compositionally biased region" description="Polar residues" evidence="3">
    <location>
        <begin position="48"/>
        <end position="57"/>
    </location>
</feature>
<feature type="compositionally biased region" description="Acidic residues" evidence="3">
    <location>
        <begin position="425"/>
        <end position="436"/>
    </location>
</feature>
<feature type="compositionally biased region" description="Basic and acidic residues" evidence="3">
    <location>
        <begin position="403"/>
        <end position="413"/>
    </location>
</feature>
<dbReference type="PRINTS" id="PR00503">
    <property type="entry name" value="BROMODOMAIN"/>
</dbReference>
<evidence type="ECO:0000256" key="3">
    <source>
        <dbReference type="SAM" id="MobiDB-lite"/>
    </source>
</evidence>
<feature type="region of interest" description="Disordered" evidence="3">
    <location>
        <begin position="355"/>
        <end position="508"/>
    </location>
</feature>
<feature type="domain" description="Bromo" evidence="4">
    <location>
        <begin position="202"/>
        <end position="275"/>
    </location>
</feature>
<feature type="region of interest" description="Disordered" evidence="3">
    <location>
        <begin position="311"/>
        <end position="332"/>
    </location>
</feature>
<dbReference type="PANTHER" id="PTHR47809">
    <property type="entry name" value="DNA-BINDING BROMODOMAIN-CONTAINING PROTEIN"/>
    <property type="match status" value="1"/>
</dbReference>
<keyword evidence="1 2" id="KW-0103">Bromodomain</keyword>
<dbReference type="EMBL" id="BPVZ01000094">
    <property type="protein sequence ID" value="GKV32149.1"/>
    <property type="molecule type" value="Genomic_DNA"/>
</dbReference>
<protein>
    <recommendedName>
        <fullName evidence="4">Bromo domain-containing protein</fullName>
    </recommendedName>
</protein>
<comment type="caution">
    <text evidence="5">The sequence shown here is derived from an EMBL/GenBank/DDBJ whole genome shotgun (WGS) entry which is preliminary data.</text>
</comment>
<evidence type="ECO:0000256" key="2">
    <source>
        <dbReference type="PROSITE-ProRule" id="PRU00035"/>
    </source>
</evidence>
<dbReference type="PROSITE" id="PS50014">
    <property type="entry name" value="BROMODOMAIN_2"/>
    <property type="match status" value="1"/>
</dbReference>